<dbReference type="Gene3D" id="3.90.210.10">
    <property type="entry name" value="Heat-Labile Enterotoxin, subunit A"/>
    <property type="match status" value="1"/>
</dbReference>
<comment type="caution">
    <text evidence="2">The sequence shown here is derived from an EMBL/GenBank/DDBJ whole genome shotgun (WGS) entry which is preliminary data.</text>
</comment>
<dbReference type="SUPFAM" id="SSF50370">
    <property type="entry name" value="Ricin B-like lectins"/>
    <property type="match status" value="1"/>
</dbReference>
<evidence type="ECO:0000259" key="1">
    <source>
        <dbReference type="Pfam" id="PF00652"/>
    </source>
</evidence>
<dbReference type="InterPro" id="IPR000772">
    <property type="entry name" value="Ricin_B_lectin"/>
</dbReference>
<organism evidence="2 3">
    <name type="scientific">Spirobacillus cienkowskii</name>
    <dbReference type="NCBI Taxonomy" id="495820"/>
    <lineage>
        <taxon>Bacteria</taxon>
        <taxon>Pseudomonadati</taxon>
        <taxon>Bdellovibrionota</taxon>
        <taxon>Oligoflexia</taxon>
        <taxon>Silvanigrellales</taxon>
        <taxon>Spirobacillus</taxon>
    </lineage>
</organism>
<reference evidence="2" key="1">
    <citation type="submission" date="2018-04" db="EMBL/GenBank/DDBJ databases">
        <title>Draft genome sequence of the Candidatus Spirobacillus cienkowskii, a pathogen of freshwater Daphnia species, reconstructed from hemolymph metagenomic reads.</title>
        <authorList>
            <person name="Bresciani L."/>
            <person name="Lemos L.N."/>
            <person name="Wale N."/>
            <person name="Lin J.Y."/>
            <person name="Fernandes G.R."/>
            <person name="Duffy M.A."/>
            <person name="Rodrigues J.M."/>
        </authorList>
    </citation>
    <scope>NUCLEOTIDE SEQUENCE [LARGE SCALE GENOMIC DNA]</scope>
    <source>
        <strain evidence="2">Binning01</strain>
    </source>
</reference>
<gene>
    <name evidence="2" type="ORF">DCC88_11630</name>
</gene>
<dbReference type="PROSITE" id="PS50231">
    <property type="entry name" value="RICIN_B_LECTIN"/>
    <property type="match status" value="1"/>
</dbReference>
<evidence type="ECO:0000313" key="3">
    <source>
        <dbReference type="Proteomes" id="UP000253934"/>
    </source>
</evidence>
<accession>A0A369KKL5</accession>
<protein>
    <recommendedName>
        <fullName evidence="1">Ricin B lectin domain-containing protein</fullName>
    </recommendedName>
</protein>
<keyword evidence="3" id="KW-1185">Reference proteome</keyword>
<dbReference type="SUPFAM" id="SSF56399">
    <property type="entry name" value="ADP-ribosylation"/>
    <property type="match status" value="1"/>
</dbReference>
<dbReference type="AlphaFoldDB" id="A0A369KKL5"/>
<dbReference type="Pfam" id="PF00652">
    <property type="entry name" value="Ricin_B_lectin"/>
    <property type="match status" value="1"/>
</dbReference>
<dbReference type="EMBL" id="QOVW01000100">
    <property type="protein sequence ID" value="RDB35161.1"/>
    <property type="molecule type" value="Genomic_DNA"/>
</dbReference>
<evidence type="ECO:0000313" key="2">
    <source>
        <dbReference type="EMBL" id="RDB35161.1"/>
    </source>
</evidence>
<dbReference type="InterPro" id="IPR035992">
    <property type="entry name" value="Ricin_B-like_lectins"/>
</dbReference>
<name>A0A369KKL5_9BACT</name>
<dbReference type="Gene3D" id="2.80.10.50">
    <property type="match status" value="1"/>
</dbReference>
<sequence length="617" mass="70987">MSFKNSCGLLIFLCFLFVLNLKSINIYAVNSRPVPKVVYRATPEKPDEVFKNGFSRPRNGHTNLALHIENESGDPSTAMISTTSSLDYAVYYAAQYARTYWNVEEYYIYEIIPQSNFIDVTATYERTLQETRHPGRRAGLESLRWHFTREYEYTALYFISPVTILSATRYVLNHEISTYAPEETIQNLNAQTNNMPTVYPNIYPLGTVDGLDYPLVNTGCVLNANYSGKLYLFNTGVPPYPTTTLPSSRPKREMPSALHTCFANSFHNKIDTKFNTKFPIKIEVKNIFDEKYCLTTFPYNNVRIAKCSKSHNWYFTEFGQLIAEAKDEHNEQYYCLTEAEGNNTNSFIKMQLCDLSEKKQLWKVEFTKHDQVFIKSSSNKILHAHDNSYKTAYVRVKPNKNILYLNNLAVLKSNQTEPFIQFSIDNLLSINGEVIYPTEQGYIYAVKPPDAFKRNKTYYNAHSNILFSTFENSSDSSAVCYVSSLIEAGGSSWGWVKNHHCSTKSISNNSFKWILHRNEKDNGYAISDIGANLLRVNKNSTLNKNYVYTANNHGYYDDSNFVQEFLFNAPAQIFADRVSKIDNDYQTNSTKLISAFNGLRNYYYNLIFPIIYKIDVP</sequence>
<proteinExistence type="predicted"/>
<dbReference type="Proteomes" id="UP000253934">
    <property type="component" value="Unassembled WGS sequence"/>
</dbReference>
<feature type="domain" description="Ricin B lectin" evidence="1">
    <location>
        <begin position="284"/>
        <end position="397"/>
    </location>
</feature>